<reference evidence="3 4" key="1">
    <citation type="submission" date="2024-03" db="EMBL/GenBank/DDBJ databases">
        <title>The genome assembly and annotation of the cricket Gryllus longicercus Weissman &amp; Gray.</title>
        <authorList>
            <person name="Szrajer S."/>
            <person name="Gray D."/>
            <person name="Ylla G."/>
        </authorList>
    </citation>
    <scope>NUCLEOTIDE SEQUENCE [LARGE SCALE GENOMIC DNA]</scope>
    <source>
        <strain evidence="3">DAG 2021-001</strain>
        <tissue evidence="3">Whole body minus gut</tissue>
    </source>
</reference>
<accession>A0AAN9VBH0</accession>
<feature type="coiled-coil region" evidence="1">
    <location>
        <begin position="228"/>
        <end position="340"/>
    </location>
</feature>
<dbReference type="Proteomes" id="UP001378592">
    <property type="component" value="Unassembled WGS sequence"/>
</dbReference>
<feature type="compositionally biased region" description="Basic and acidic residues" evidence="2">
    <location>
        <begin position="30"/>
        <end position="40"/>
    </location>
</feature>
<feature type="region of interest" description="Disordered" evidence="2">
    <location>
        <begin position="522"/>
        <end position="554"/>
    </location>
</feature>
<protein>
    <submittedName>
        <fullName evidence="3">Uncharacterized protein</fullName>
    </submittedName>
</protein>
<feature type="compositionally biased region" description="Basic and acidic residues" evidence="2">
    <location>
        <begin position="526"/>
        <end position="550"/>
    </location>
</feature>
<sequence>MDAGGGQQEQPTKRKRSDEGEGEGQEGEEKEVREEGKAEREGEEPQPDLEVRLRLAESELRLRREQEEALRARLGEAALWAAEAARALGGERRRGEVKGAAVATLEAQLGAAREAADGLRVRLDAACAQRDAHARAAALRDDEVAQLKQQLLRHGQHLSCQLDLENAAVKYQGKIKEYLLTICRNVKMLEEEQEMLKQSVTKVSTISLKMEKGLNHYSCKEKMWLEERRTLEKKVVELGAEVESVKIQSRTTTAERSKYYESIISDLQLNLKNEIEKNAKLLKKIECIQRTEMNYEQRIEELIHQVHEKKEKIDLLEKEKADLHNKLKHNEREMEILERKHKYELDYALQKPLAFSCETQTDDLKEDNAHFQANSSGCALCRARAQNISQQKRRGRESASPNTIQPSILSIPLSQNTEGHGFEPYFSHYNKPFMPYYTVPSTDLHGRIEPISLDSLGPVDESENVQWYTRRNDLEENVPQRSTVINQNTATCSLTINNGRNSPPIDEYNQALRNTILHETQITTENEDKKEKESSVPENVESCHQKHDENEIAAPTRPLDIKTQFPAVVPENEYQSQTTSKSNEKLATFSEVSQNITVDENVNRNPSNALLSENTSIHTTIVSSVQDSNVDTPENTDKQLHQSTKFKRRVLKVLH</sequence>
<name>A0AAN9VBH0_9ORTH</name>
<proteinExistence type="predicted"/>
<evidence type="ECO:0000256" key="2">
    <source>
        <dbReference type="SAM" id="MobiDB-lite"/>
    </source>
</evidence>
<dbReference type="EMBL" id="JAZDUA010000352">
    <property type="protein sequence ID" value="KAK7794012.1"/>
    <property type="molecule type" value="Genomic_DNA"/>
</dbReference>
<gene>
    <name evidence="3" type="ORF">R5R35_007446</name>
</gene>
<evidence type="ECO:0000313" key="4">
    <source>
        <dbReference type="Proteomes" id="UP001378592"/>
    </source>
</evidence>
<comment type="caution">
    <text evidence="3">The sequence shown here is derived from an EMBL/GenBank/DDBJ whole genome shotgun (WGS) entry which is preliminary data.</text>
</comment>
<dbReference type="AlphaFoldDB" id="A0AAN9VBH0"/>
<organism evidence="3 4">
    <name type="scientific">Gryllus longicercus</name>
    <dbReference type="NCBI Taxonomy" id="2509291"/>
    <lineage>
        <taxon>Eukaryota</taxon>
        <taxon>Metazoa</taxon>
        <taxon>Ecdysozoa</taxon>
        <taxon>Arthropoda</taxon>
        <taxon>Hexapoda</taxon>
        <taxon>Insecta</taxon>
        <taxon>Pterygota</taxon>
        <taxon>Neoptera</taxon>
        <taxon>Polyneoptera</taxon>
        <taxon>Orthoptera</taxon>
        <taxon>Ensifera</taxon>
        <taxon>Gryllidea</taxon>
        <taxon>Grylloidea</taxon>
        <taxon>Gryllidae</taxon>
        <taxon>Gryllinae</taxon>
        <taxon>Gryllus</taxon>
    </lineage>
</organism>
<feature type="region of interest" description="Disordered" evidence="2">
    <location>
        <begin position="1"/>
        <end position="50"/>
    </location>
</feature>
<keyword evidence="4" id="KW-1185">Reference proteome</keyword>
<evidence type="ECO:0000256" key="1">
    <source>
        <dbReference type="SAM" id="Coils"/>
    </source>
</evidence>
<feature type="compositionally biased region" description="Acidic residues" evidence="2">
    <location>
        <begin position="20"/>
        <end position="29"/>
    </location>
</feature>
<keyword evidence="1" id="KW-0175">Coiled coil</keyword>
<evidence type="ECO:0000313" key="3">
    <source>
        <dbReference type="EMBL" id="KAK7794012.1"/>
    </source>
</evidence>